<dbReference type="OrthoDB" id="9782200at2"/>
<dbReference type="RefSeq" id="WP_099786902.1">
    <property type="nucleotide sequence ID" value="NZ_JBHLYV010000100.1"/>
</dbReference>
<evidence type="ECO:0000256" key="3">
    <source>
        <dbReference type="ARBA" id="ARBA00022487"/>
    </source>
</evidence>
<dbReference type="SUPFAM" id="SSF53474">
    <property type="entry name" value="alpha/beta-Hydrolases"/>
    <property type="match status" value="1"/>
</dbReference>
<protein>
    <recommendedName>
        <fullName evidence="2 6">S-formylglutathione hydrolase</fullName>
        <ecNumber evidence="2 6">3.1.2.12</ecNumber>
    </recommendedName>
</protein>
<evidence type="ECO:0000256" key="6">
    <source>
        <dbReference type="NCBIfam" id="TIGR02821"/>
    </source>
</evidence>
<gene>
    <name evidence="9" type="primary">fghA</name>
    <name evidence="9" type="ORF">CR105_01275</name>
</gene>
<feature type="active site" description="Charge relay system" evidence="7">
    <location>
        <position position="260"/>
    </location>
</feature>
<dbReference type="GO" id="GO:0005829">
    <property type="term" value="C:cytosol"/>
    <property type="evidence" value="ECO:0007669"/>
    <property type="project" value="TreeGrafter"/>
</dbReference>
<dbReference type="GO" id="GO:0052689">
    <property type="term" value="F:carboxylic ester hydrolase activity"/>
    <property type="evidence" value="ECO:0007669"/>
    <property type="project" value="UniProtKB-KW"/>
</dbReference>
<dbReference type="NCBIfam" id="TIGR02821">
    <property type="entry name" value="fghA_ester_D"/>
    <property type="match status" value="1"/>
</dbReference>
<comment type="caution">
    <text evidence="9">The sequence shown here is derived from an EMBL/GenBank/DDBJ whole genome shotgun (WGS) entry which is preliminary data.</text>
</comment>
<name>A0A2G8TM40_9BURK</name>
<reference evidence="9 10" key="1">
    <citation type="submission" date="2017-10" db="EMBL/GenBank/DDBJ databases">
        <title>Massilia psychrophilum sp. nov., a novel purple-pigmented bacterium isolated from Tianshan glacier, Xinjiang Municipality, China.</title>
        <authorList>
            <person name="Wang H."/>
        </authorList>
    </citation>
    <scope>NUCLEOTIDE SEQUENCE [LARGE SCALE GENOMIC DNA]</scope>
    <source>
        <strain evidence="9 10">JCM 30074</strain>
    </source>
</reference>
<dbReference type="EMBL" id="PDOC01000001">
    <property type="protein sequence ID" value="PIL47102.1"/>
    <property type="molecule type" value="Genomic_DNA"/>
</dbReference>
<evidence type="ECO:0000256" key="5">
    <source>
        <dbReference type="ARBA" id="ARBA00047590"/>
    </source>
</evidence>
<dbReference type="AlphaFoldDB" id="A0A2G8TM40"/>
<sequence>MESFQLLSEHACFGGVQRCYSHHSSTTGLPMRFSVFLPAQASATRLPALFYLAGLTCTEETFMVKAGAQRVAAELGMILVAPDTSPRGAGGDGESNDWDFGVGAGFYVDATNPPWSASYNMYSYVLELYQLVSAQLPVNPAHIGIFGHSMGGHGALVLALRNPDLFRSVSAFAPICAPSRCPWGRKAFAGYLGSDERNWQQYDASALMASRHIPFPGGILIDQGLADKFLDDQLLPEAFEQACGAAHQPLRLRRHPGYDHGYFFISTFIEDHIRFHAAQAVGNSIN</sequence>
<keyword evidence="4 8" id="KW-0378">Hydrolase</keyword>
<evidence type="ECO:0000256" key="7">
    <source>
        <dbReference type="PIRSR" id="PIRSR614186-1"/>
    </source>
</evidence>
<comment type="function">
    <text evidence="8">Serine hydrolase involved in the detoxification of formaldehyde.</text>
</comment>
<dbReference type="PANTHER" id="PTHR10061:SF0">
    <property type="entry name" value="S-FORMYLGLUTATHIONE HYDROLASE"/>
    <property type="match status" value="1"/>
</dbReference>
<keyword evidence="3 8" id="KW-0719">Serine esterase</keyword>
<dbReference type="Gene3D" id="3.40.50.1820">
    <property type="entry name" value="alpha/beta hydrolase"/>
    <property type="match status" value="1"/>
</dbReference>
<evidence type="ECO:0000256" key="8">
    <source>
        <dbReference type="RuleBase" id="RU363068"/>
    </source>
</evidence>
<dbReference type="InterPro" id="IPR029058">
    <property type="entry name" value="AB_hydrolase_fold"/>
</dbReference>
<keyword evidence="10" id="KW-1185">Reference proteome</keyword>
<feature type="active site" description="Charge relay system" evidence="7">
    <location>
        <position position="149"/>
    </location>
</feature>
<dbReference type="Proteomes" id="UP000230390">
    <property type="component" value="Unassembled WGS sequence"/>
</dbReference>
<comment type="similarity">
    <text evidence="1 8">Belongs to the esterase D family.</text>
</comment>
<evidence type="ECO:0000313" key="9">
    <source>
        <dbReference type="EMBL" id="PIL47102.1"/>
    </source>
</evidence>
<evidence type="ECO:0000256" key="2">
    <source>
        <dbReference type="ARBA" id="ARBA00012479"/>
    </source>
</evidence>
<dbReference type="GO" id="GO:0046294">
    <property type="term" value="P:formaldehyde catabolic process"/>
    <property type="evidence" value="ECO:0007669"/>
    <property type="project" value="InterPro"/>
</dbReference>
<comment type="catalytic activity">
    <reaction evidence="5 8">
        <text>S-formylglutathione + H2O = formate + glutathione + H(+)</text>
        <dbReference type="Rhea" id="RHEA:14961"/>
        <dbReference type="ChEBI" id="CHEBI:15377"/>
        <dbReference type="ChEBI" id="CHEBI:15378"/>
        <dbReference type="ChEBI" id="CHEBI:15740"/>
        <dbReference type="ChEBI" id="CHEBI:57688"/>
        <dbReference type="ChEBI" id="CHEBI:57925"/>
        <dbReference type="EC" id="3.1.2.12"/>
    </reaction>
</comment>
<evidence type="ECO:0000313" key="10">
    <source>
        <dbReference type="Proteomes" id="UP000230390"/>
    </source>
</evidence>
<dbReference type="InterPro" id="IPR014186">
    <property type="entry name" value="S-formylglutathione_hydrol"/>
</dbReference>
<proteinExistence type="inferred from homology"/>
<dbReference type="Pfam" id="PF00756">
    <property type="entry name" value="Esterase"/>
    <property type="match status" value="1"/>
</dbReference>
<accession>A0A2G8TM40</accession>
<dbReference type="PANTHER" id="PTHR10061">
    <property type="entry name" value="S-FORMYLGLUTATHIONE HYDROLASE"/>
    <property type="match status" value="1"/>
</dbReference>
<organism evidence="9 10">
    <name type="scientific">Massilia eurypsychrophila</name>
    <dbReference type="NCBI Taxonomy" id="1485217"/>
    <lineage>
        <taxon>Bacteria</taxon>
        <taxon>Pseudomonadati</taxon>
        <taxon>Pseudomonadota</taxon>
        <taxon>Betaproteobacteria</taxon>
        <taxon>Burkholderiales</taxon>
        <taxon>Oxalobacteraceae</taxon>
        <taxon>Telluria group</taxon>
        <taxon>Massilia</taxon>
    </lineage>
</organism>
<evidence type="ECO:0000256" key="4">
    <source>
        <dbReference type="ARBA" id="ARBA00022801"/>
    </source>
</evidence>
<dbReference type="GO" id="GO:0018738">
    <property type="term" value="F:S-formylglutathione hydrolase activity"/>
    <property type="evidence" value="ECO:0007669"/>
    <property type="project" value="UniProtKB-UniRule"/>
</dbReference>
<dbReference type="InterPro" id="IPR000801">
    <property type="entry name" value="Esterase-like"/>
</dbReference>
<evidence type="ECO:0000256" key="1">
    <source>
        <dbReference type="ARBA" id="ARBA00005622"/>
    </source>
</evidence>
<dbReference type="FunFam" id="3.40.50.1820:FF:000002">
    <property type="entry name" value="S-formylglutathione hydrolase"/>
    <property type="match status" value="1"/>
</dbReference>
<feature type="active site" description="Charge relay system" evidence="7">
    <location>
        <position position="227"/>
    </location>
</feature>
<dbReference type="EC" id="3.1.2.12" evidence="2 6"/>